<evidence type="ECO:0000313" key="2">
    <source>
        <dbReference type="EMBL" id="TPX54269.1"/>
    </source>
</evidence>
<comment type="caution">
    <text evidence="1">The sequence shown here is derived from an EMBL/GenBank/DDBJ whole genome shotgun (WGS) entry which is preliminary data.</text>
</comment>
<keyword evidence="4" id="KW-1185">Reference proteome</keyword>
<gene>
    <name evidence="1" type="ORF">SeLEV6574_g00919</name>
    <name evidence="2" type="ORF">SeMB42_g00349</name>
    <name evidence="3" type="ORF">SeMB42_g00351</name>
</gene>
<protein>
    <submittedName>
        <fullName evidence="1">Uncharacterized protein</fullName>
    </submittedName>
</protein>
<dbReference type="Proteomes" id="UP000317494">
    <property type="component" value="Unassembled WGS sequence"/>
</dbReference>
<dbReference type="VEuPathDB" id="FungiDB:SeMB42_g00351"/>
<sequence length="211" mass="22934">MDLSSSFSATSSTALERGIPLSICQFARSPDFDSSTLGVVEIMILHAIDKCIHAKVKWIMALELTLAASKTRKLSPSGAETIFITVEADRADNQVQEMLDLANSDASLSTMERIVAKATSVLTSLLRRHGLLAEILPNQPSYLPLSYHSQNFTKLRIAALDYFYGSPTLIQFQSRSHGPLAGGLEILGHISIPKRSMRMGSGPSRSITNDA</sequence>
<dbReference type="OrthoDB" id="2160389at2759"/>
<accession>A0A507DFU0</accession>
<dbReference type="EMBL" id="QEAN01000007">
    <property type="protein sequence ID" value="TPX54281.1"/>
    <property type="molecule type" value="Genomic_DNA"/>
</dbReference>
<organism evidence="1 5">
    <name type="scientific">Synchytrium endobioticum</name>
    <dbReference type="NCBI Taxonomy" id="286115"/>
    <lineage>
        <taxon>Eukaryota</taxon>
        <taxon>Fungi</taxon>
        <taxon>Fungi incertae sedis</taxon>
        <taxon>Chytridiomycota</taxon>
        <taxon>Chytridiomycota incertae sedis</taxon>
        <taxon>Chytridiomycetes</taxon>
        <taxon>Synchytriales</taxon>
        <taxon>Synchytriaceae</taxon>
        <taxon>Synchytrium</taxon>
    </lineage>
</organism>
<name>A0A507DFU0_9FUNG</name>
<evidence type="ECO:0000313" key="5">
    <source>
        <dbReference type="Proteomes" id="UP000320475"/>
    </source>
</evidence>
<dbReference type="VEuPathDB" id="FungiDB:SeMB42_g00349"/>
<dbReference type="AlphaFoldDB" id="A0A507DFU0"/>
<dbReference type="Proteomes" id="UP000320475">
    <property type="component" value="Unassembled WGS sequence"/>
</dbReference>
<evidence type="ECO:0000313" key="1">
    <source>
        <dbReference type="EMBL" id="TPX50406.1"/>
    </source>
</evidence>
<proteinExistence type="predicted"/>
<dbReference type="EMBL" id="QEAM01000018">
    <property type="protein sequence ID" value="TPX50406.1"/>
    <property type="molecule type" value="Genomic_DNA"/>
</dbReference>
<evidence type="ECO:0000313" key="4">
    <source>
        <dbReference type="Proteomes" id="UP000317494"/>
    </source>
</evidence>
<evidence type="ECO:0000313" key="3">
    <source>
        <dbReference type="EMBL" id="TPX54281.1"/>
    </source>
</evidence>
<reference evidence="4 5" key="1">
    <citation type="journal article" date="2019" name="Sci. Rep.">
        <title>Comparative genomics of chytrid fungi reveal insights into the obligate biotrophic and pathogenic lifestyle of Synchytrium endobioticum.</title>
        <authorList>
            <person name="van de Vossenberg B.T.L.H."/>
            <person name="Warris S."/>
            <person name="Nguyen H.D.T."/>
            <person name="van Gent-Pelzer M.P.E."/>
            <person name="Joly D.L."/>
            <person name="van de Geest H.C."/>
            <person name="Bonants P.J.M."/>
            <person name="Smith D.S."/>
            <person name="Levesque C.A."/>
            <person name="van der Lee T.A.J."/>
        </authorList>
    </citation>
    <scope>NUCLEOTIDE SEQUENCE [LARGE SCALE GENOMIC DNA]</scope>
    <source>
        <strain evidence="1 5">LEV6574</strain>
        <strain evidence="2 4">MB42</strain>
    </source>
</reference>
<dbReference type="EMBL" id="QEAN01000007">
    <property type="protein sequence ID" value="TPX54269.1"/>
    <property type="molecule type" value="Genomic_DNA"/>
</dbReference>